<evidence type="ECO:0000256" key="4">
    <source>
        <dbReference type="ARBA" id="ARBA00022723"/>
    </source>
</evidence>
<keyword evidence="4 8" id="KW-0479">Metal-binding</keyword>
<accession>A0AAN9UKY7</accession>
<dbReference type="Proteomes" id="UP001320420">
    <property type="component" value="Unassembled WGS sequence"/>
</dbReference>
<dbReference type="InterPro" id="IPR002403">
    <property type="entry name" value="Cyt_P450_E_grp-IV"/>
</dbReference>
<dbReference type="PRINTS" id="PR00465">
    <property type="entry name" value="EP450IV"/>
</dbReference>
<sequence>MDSPTLERKQLTFPTAQQAFQTSSNSFLLQARKEFGIQPFRMMTDYGDAVILPTEFAGEIRNHPKLSFTGFEWHDIPLRPAMLDVVARMSSRVFVGEELCRDEHWLRITKEYTVNLFLAFTEITAWPPRLRRFVAPWIPRCRALRQQYEAAAQVLAPVLQARRAGQSELEEGKARREKKQQHYNDALEWAGQVATRRGAADYDVNKFQLTLSVAAIHTSTDLLVQTLIDLAQHPAFVPRLRAEIAAVLRKHGWTKLALYHMKLLDSCIKESQRLKPIGVGESDTDYSHEALMRRIVEEDFRLSNGLLLKKGNRIHIDTQRMRDPAIYPDPDEWDGARFAKLRAQPAPGRWESASLLVSTSVDHLGFGHGEHACPGRFFAANEVKVALCHLLMKYDLALVPGTDVRPVASGWATTCSVSVRMAMRRRPREHVELDIDDLAAGGGGGGGGGDADADLAT</sequence>
<feature type="compositionally biased region" description="Gly residues" evidence="10">
    <location>
        <begin position="440"/>
        <end position="450"/>
    </location>
</feature>
<keyword evidence="12" id="KW-1185">Reference proteome</keyword>
<comment type="similarity">
    <text evidence="2 9">Belongs to the cytochrome P450 family.</text>
</comment>
<dbReference type="GO" id="GO:0016705">
    <property type="term" value="F:oxidoreductase activity, acting on paired donors, with incorporation or reduction of molecular oxygen"/>
    <property type="evidence" value="ECO:0007669"/>
    <property type="project" value="InterPro"/>
</dbReference>
<evidence type="ECO:0000256" key="5">
    <source>
        <dbReference type="ARBA" id="ARBA00023002"/>
    </source>
</evidence>
<dbReference type="Gene3D" id="1.10.630.10">
    <property type="entry name" value="Cytochrome P450"/>
    <property type="match status" value="1"/>
</dbReference>
<keyword evidence="5 9" id="KW-0560">Oxidoreductase</keyword>
<evidence type="ECO:0000256" key="10">
    <source>
        <dbReference type="SAM" id="MobiDB-lite"/>
    </source>
</evidence>
<keyword evidence="7 9" id="KW-0503">Monooxygenase</keyword>
<gene>
    <name evidence="11" type="ORF">SLS62_007811</name>
</gene>
<dbReference type="SUPFAM" id="SSF48264">
    <property type="entry name" value="Cytochrome P450"/>
    <property type="match status" value="1"/>
</dbReference>
<feature type="binding site" description="axial binding residue" evidence="8">
    <location>
        <position position="373"/>
    </location>
    <ligand>
        <name>heme</name>
        <dbReference type="ChEBI" id="CHEBI:30413"/>
    </ligand>
    <ligandPart>
        <name>Fe</name>
        <dbReference type="ChEBI" id="CHEBI:18248"/>
    </ligandPart>
</feature>
<evidence type="ECO:0000256" key="2">
    <source>
        <dbReference type="ARBA" id="ARBA00010617"/>
    </source>
</evidence>
<evidence type="ECO:0000256" key="3">
    <source>
        <dbReference type="ARBA" id="ARBA00022617"/>
    </source>
</evidence>
<dbReference type="Pfam" id="PF00067">
    <property type="entry name" value="p450"/>
    <property type="match status" value="1"/>
</dbReference>
<dbReference type="GO" id="GO:0020037">
    <property type="term" value="F:heme binding"/>
    <property type="evidence" value="ECO:0007669"/>
    <property type="project" value="InterPro"/>
</dbReference>
<reference evidence="11 12" key="1">
    <citation type="submission" date="2024-02" db="EMBL/GenBank/DDBJ databases">
        <title>De novo assembly and annotation of 12 fungi associated with fruit tree decline syndrome in Ontario, Canada.</title>
        <authorList>
            <person name="Sulman M."/>
            <person name="Ellouze W."/>
            <person name="Ilyukhin E."/>
        </authorList>
    </citation>
    <scope>NUCLEOTIDE SEQUENCE [LARGE SCALE GENOMIC DNA]</scope>
    <source>
        <strain evidence="11 12">M11/M66-122</strain>
    </source>
</reference>
<dbReference type="EMBL" id="JAKJXP020000067">
    <property type="protein sequence ID" value="KAK7750294.1"/>
    <property type="molecule type" value="Genomic_DNA"/>
</dbReference>
<feature type="region of interest" description="Disordered" evidence="10">
    <location>
        <begin position="436"/>
        <end position="457"/>
    </location>
</feature>
<evidence type="ECO:0000256" key="7">
    <source>
        <dbReference type="ARBA" id="ARBA00023033"/>
    </source>
</evidence>
<dbReference type="InterPro" id="IPR017972">
    <property type="entry name" value="Cyt_P450_CS"/>
</dbReference>
<dbReference type="AlphaFoldDB" id="A0AAN9UKY7"/>
<dbReference type="GO" id="GO:0005506">
    <property type="term" value="F:iron ion binding"/>
    <property type="evidence" value="ECO:0007669"/>
    <property type="project" value="InterPro"/>
</dbReference>
<dbReference type="CDD" id="cd11041">
    <property type="entry name" value="CYP503A1-like"/>
    <property type="match status" value="1"/>
</dbReference>
<dbReference type="GO" id="GO:0004497">
    <property type="term" value="F:monooxygenase activity"/>
    <property type="evidence" value="ECO:0007669"/>
    <property type="project" value="UniProtKB-KW"/>
</dbReference>
<evidence type="ECO:0000256" key="1">
    <source>
        <dbReference type="ARBA" id="ARBA00001971"/>
    </source>
</evidence>
<dbReference type="PROSITE" id="PS00086">
    <property type="entry name" value="CYTOCHROME_P450"/>
    <property type="match status" value="1"/>
</dbReference>
<keyword evidence="6 8" id="KW-0408">Iron</keyword>
<dbReference type="InterPro" id="IPR036396">
    <property type="entry name" value="Cyt_P450_sf"/>
</dbReference>
<comment type="cofactor">
    <cofactor evidence="1 8">
        <name>heme</name>
        <dbReference type="ChEBI" id="CHEBI:30413"/>
    </cofactor>
</comment>
<comment type="caution">
    <text evidence="11">The sequence shown here is derived from an EMBL/GenBank/DDBJ whole genome shotgun (WGS) entry which is preliminary data.</text>
</comment>
<dbReference type="InterPro" id="IPR001128">
    <property type="entry name" value="Cyt_P450"/>
</dbReference>
<evidence type="ECO:0000313" key="11">
    <source>
        <dbReference type="EMBL" id="KAK7750294.1"/>
    </source>
</evidence>
<evidence type="ECO:0000256" key="8">
    <source>
        <dbReference type="PIRSR" id="PIRSR602403-1"/>
    </source>
</evidence>
<organism evidence="11 12">
    <name type="scientific">Diatrype stigma</name>
    <dbReference type="NCBI Taxonomy" id="117547"/>
    <lineage>
        <taxon>Eukaryota</taxon>
        <taxon>Fungi</taxon>
        <taxon>Dikarya</taxon>
        <taxon>Ascomycota</taxon>
        <taxon>Pezizomycotina</taxon>
        <taxon>Sordariomycetes</taxon>
        <taxon>Xylariomycetidae</taxon>
        <taxon>Xylariales</taxon>
        <taxon>Diatrypaceae</taxon>
        <taxon>Diatrype</taxon>
    </lineage>
</organism>
<name>A0AAN9UKY7_9PEZI</name>
<evidence type="ECO:0000313" key="12">
    <source>
        <dbReference type="Proteomes" id="UP001320420"/>
    </source>
</evidence>
<protein>
    <submittedName>
        <fullName evidence="11">Uncharacterized protein</fullName>
    </submittedName>
</protein>
<evidence type="ECO:0000256" key="6">
    <source>
        <dbReference type="ARBA" id="ARBA00023004"/>
    </source>
</evidence>
<evidence type="ECO:0000256" key="9">
    <source>
        <dbReference type="RuleBase" id="RU000461"/>
    </source>
</evidence>
<proteinExistence type="inferred from homology"/>
<dbReference type="PANTHER" id="PTHR46206">
    <property type="entry name" value="CYTOCHROME P450"/>
    <property type="match status" value="1"/>
</dbReference>
<keyword evidence="3 8" id="KW-0349">Heme</keyword>
<dbReference type="PANTHER" id="PTHR46206:SF2">
    <property type="entry name" value="CYTOCHROME P450 MONOOXYGENASE AUSG-RELATED"/>
    <property type="match status" value="1"/>
</dbReference>